<gene>
    <name evidence="1" type="ORF">Y5W_02075</name>
</gene>
<evidence type="ECO:0000313" key="1">
    <source>
        <dbReference type="EMBL" id="MBF5056781.1"/>
    </source>
</evidence>
<reference evidence="1 2" key="1">
    <citation type="submission" date="2012-09" db="EMBL/GenBank/DDBJ databases">
        <title>Genome Sequence of alkane-degrading Bacterium Alcanivorax sp. 521-1.</title>
        <authorList>
            <person name="Lai Q."/>
            <person name="Shao Z."/>
        </authorList>
    </citation>
    <scope>NUCLEOTIDE SEQUENCE [LARGE SCALE GENOMIC DNA]</scope>
    <source>
        <strain evidence="1 2">521-1</strain>
    </source>
</reference>
<organism evidence="1 2">
    <name type="scientific">Alloalcanivorax profundimaris</name>
    <dbReference type="NCBI Taxonomy" id="2735259"/>
    <lineage>
        <taxon>Bacteria</taxon>
        <taxon>Pseudomonadati</taxon>
        <taxon>Pseudomonadota</taxon>
        <taxon>Gammaproteobacteria</taxon>
        <taxon>Oceanospirillales</taxon>
        <taxon>Alcanivoracaceae</taxon>
        <taxon>Alloalcanivorax</taxon>
    </lineage>
</organism>
<dbReference type="EMBL" id="ARXX01000029">
    <property type="protein sequence ID" value="MBF5056781.1"/>
    <property type="molecule type" value="Genomic_DNA"/>
</dbReference>
<sequence length="133" mass="14705">MLAPALKLLDPDDFPLVRLDATDWQPAHGRALIDDLETLIEHGQPFVLIIQNGAGGNQKRTEDDKTRMLWFKANNQRLATCCRGIFTVLTDATDQPRAEKQTAGLSAAMGLRFQVFADADQAETEARRALNLG</sequence>
<dbReference type="Proteomes" id="UP000662703">
    <property type="component" value="Unassembled WGS sequence"/>
</dbReference>
<keyword evidence="2" id="KW-1185">Reference proteome</keyword>
<dbReference type="RefSeq" id="WP_194865172.1">
    <property type="nucleotide sequence ID" value="NZ_ARXX01000029.1"/>
</dbReference>
<comment type="caution">
    <text evidence="1">The sequence shown here is derived from an EMBL/GenBank/DDBJ whole genome shotgun (WGS) entry which is preliminary data.</text>
</comment>
<evidence type="ECO:0008006" key="3">
    <source>
        <dbReference type="Google" id="ProtNLM"/>
    </source>
</evidence>
<name>A0ABS0ATH7_9GAMM</name>
<evidence type="ECO:0000313" key="2">
    <source>
        <dbReference type="Proteomes" id="UP000662703"/>
    </source>
</evidence>
<proteinExistence type="predicted"/>
<protein>
    <recommendedName>
        <fullName evidence="3">DUF934 domain-containing protein</fullName>
    </recommendedName>
</protein>
<accession>A0ABS0ATH7</accession>